<feature type="compositionally biased region" description="Gly residues" evidence="1">
    <location>
        <begin position="222"/>
        <end position="236"/>
    </location>
</feature>
<dbReference type="Proteomes" id="UP000650467">
    <property type="component" value="Unassembled WGS sequence"/>
</dbReference>
<reference evidence="2" key="1">
    <citation type="journal article" date="2020" name="bioRxiv">
        <title>Comparative genomics of Chlamydomonas.</title>
        <authorList>
            <person name="Craig R.J."/>
            <person name="Hasan A.R."/>
            <person name="Ness R.W."/>
            <person name="Keightley P.D."/>
        </authorList>
    </citation>
    <scope>NUCLEOTIDE SEQUENCE</scope>
    <source>
        <strain evidence="2">SAG 7.73</strain>
    </source>
</reference>
<dbReference type="OrthoDB" id="510209at2759"/>
<protein>
    <submittedName>
        <fullName evidence="2">Uncharacterized protein</fullName>
    </submittedName>
</protein>
<dbReference type="AlphaFoldDB" id="A0A835SG47"/>
<name>A0A835SG47_CHLIN</name>
<evidence type="ECO:0000313" key="3">
    <source>
        <dbReference type="Proteomes" id="UP000650467"/>
    </source>
</evidence>
<gene>
    <name evidence="2" type="ORF">HXX76_012909</name>
</gene>
<dbReference type="EMBL" id="JAEHOC010000046">
    <property type="protein sequence ID" value="KAG2426593.1"/>
    <property type="molecule type" value="Genomic_DNA"/>
</dbReference>
<organism evidence="2 3">
    <name type="scientific">Chlamydomonas incerta</name>
    <dbReference type="NCBI Taxonomy" id="51695"/>
    <lineage>
        <taxon>Eukaryota</taxon>
        <taxon>Viridiplantae</taxon>
        <taxon>Chlorophyta</taxon>
        <taxon>core chlorophytes</taxon>
        <taxon>Chlorophyceae</taxon>
        <taxon>CS clade</taxon>
        <taxon>Chlamydomonadales</taxon>
        <taxon>Chlamydomonadaceae</taxon>
        <taxon>Chlamydomonas</taxon>
    </lineage>
</organism>
<accession>A0A835SG47</accession>
<evidence type="ECO:0000313" key="2">
    <source>
        <dbReference type="EMBL" id="KAG2426593.1"/>
    </source>
</evidence>
<sequence>MTRLRAVPGSNARVAVGNVVVPGETVEMKLARAKGYPYPRPSTSFLFINSDKQGEGAEAGGEVFLFDNEQWRGQQGMPHIRGRCGTLAADFAAARGVDLAGLAAGQRMWPVLAIGSNAGPEQLRRKYPAAAFPGAVIPVIQIQLHGFDVVYTPYLASYGSCTATLEASPGTCVSIFITYLTEPLMERMHATEGGYNLTRLTGLDVAVAPYSGSSSGSSSSSNGGGAGGGTGGGGSHNNGEGSSSSNNGNSSSGNGLRSGDHAAGGSGSAAHAAGLESGRAGAGGSRGAFERIHAVYQYNHKLGCIDLPLVGGAECSPVAIAEIPAVGRVFPAATQPQMLAALREALGHGSSSSSSDGDAASALQPVDLEAAGLPKAQEGLDAWILRMVGDEGLRQAACDRLAGHARPFTYAQSEVMVTL</sequence>
<feature type="region of interest" description="Disordered" evidence="1">
    <location>
        <begin position="214"/>
        <end position="272"/>
    </location>
</feature>
<comment type="caution">
    <text evidence="2">The sequence shown here is derived from an EMBL/GenBank/DDBJ whole genome shotgun (WGS) entry which is preliminary data.</text>
</comment>
<feature type="compositionally biased region" description="Low complexity" evidence="1">
    <location>
        <begin position="237"/>
        <end position="261"/>
    </location>
</feature>
<proteinExistence type="predicted"/>
<evidence type="ECO:0000256" key="1">
    <source>
        <dbReference type="SAM" id="MobiDB-lite"/>
    </source>
</evidence>
<keyword evidence="3" id="KW-1185">Reference proteome</keyword>